<keyword evidence="2" id="KW-0104">Cadmium</keyword>
<dbReference type="OrthoDB" id="8560621at2"/>
<dbReference type="EMBL" id="LNYG01000012">
    <property type="protein sequence ID" value="KTD09443.1"/>
    <property type="molecule type" value="Genomic_DNA"/>
</dbReference>
<comment type="caution">
    <text evidence="6">The sequence shown here is derived from an EMBL/GenBank/DDBJ whole genome shotgun (WGS) entry which is preliminary data.</text>
</comment>
<evidence type="ECO:0000256" key="4">
    <source>
        <dbReference type="ARBA" id="ARBA00022723"/>
    </source>
</evidence>
<proteinExistence type="predicted"/>
<dbReference type="Pfam" id="PF05023">
    <property type="entry name" value="Phytochelatin"/>
    <property type="match status" value="1"/>
</dbReference>
<dbReference type="STRING" id="455.Ljam_0793"/>
<protein>
    <recommendedName>
        <fullName evidence="1">glutathione gamma-glutamylcysteinyltransferase</fullName>
        <ecNumber evidence="1">2.3.2.15</ecNumber>
    </recommendedName>
</protein>
<dbReference type="AlphaFoldDB" id="A0A0W0UNI4"/>
<evidence type="ECO:0000256" key="1">
    <source>
        <dbReference type="ARBA" id="ARBA00012468"/>
    </source>
</evidence>
<dbReference type="GO" id="GO:0046872">
    <property type="term" value="F:metal ion binding"/>
    <property type="evidence" value="ECO:0007669"/>
    <property type="project" value="UniProtKB-KW"/>
</dbReference>
<dbReference type="PROSITE" id="PS51443">
    <property type="entry name" value="PCS"/>
    <property type="match status" value="1"/>
</dbReference>
<gene>
    <name evidence="6" type="ORF">Ljam_0793</name>
</gene>
<feature type="domain" description="Peptidase C83" evidence="5">
    <location>
        <begin position="24"/>
        <end position="261"/>
    </location>
</feature>
<evidence type="ECO:0000259" key="5">
    <source>
        <dbReference type="PROSITE" id="PS51443"/>
    </source>
</evidence>
<evidence type="ECO:0000256" key="3">
    <source>
        <dbReference type="ARBA" id="ARBA00022679"/>
    </source>
</evidence>
<sequence>MMSQLFAKFRLKNYPIFLLIIASIFSLQPASLSYSLQPTVTRYAPEIVSIVQSHEYLRSHESPLYWKLSAYYIPQRNDSSCSIATATMVINAALAHQHLFTRKPLATQNDILKRVNDEVWNKGVKKDGEGVSLAQLKRLLAKAFKAYGLNNFTIHLIYTTNSAPQNERVLQNYLLESETHGQPIIIVNFDQKFFTNDMSVGHFAPVGAYDAEKKRVLIMDPDREWYEPYWVPQKKLLQAMATQNTGSPHYRGYLIIYFKPEKGEKVNQ</sequence>
<keyword evidence="4" id="KW-0479">Metal-binding</keyword>
<accession>A0A0W0UNI4</accession>
<dbReference type="GO" id="GO:0016756">
    <property type="term" value="F:glutathione gamma-glutamylcysteinyltransferase activity"/>
    <property type="evidence" value="ECO:0007669"/>
    <property type="project" value="UniProtKB-EC"/>
</dbReference>
<dbReference type="InterPro" id="IPR038765">
    <property type="entry name" value="Papain-like_cys_pep_sf"/>
</dbReference>
<dbReference type="SUPFAM" id="SSF54001">
    <property type="entry name" value="Cysteine proteinases"/>
    <property type="match status" value="1"/>
</dbReference>
<dbReference type="InterPro" id="IPR007719">
    <property type="entry name" value="PCS_N"/>
</dbReference>
<dbReference type="PANTHER" id="PTHR33447">
    <property type="entry name" value="GLUTATHIONE GAMMA-GLUTAMYLCYSTEINYLTRANSFERASE"/>
    <property type="match status" value="1"/>
</dbReference>
<dbReference type="PATRIC" id="fig|455.5.peg.844"/>
<dbReference type="PANTHER" id="PTHR33447:SF20">
    <property type="entry name" value="GLUTATHIONE GAMMA-GLUTAMYLCYSTEINYLTRANSFERASE"/>
    <property type="match status" value="1"/>
</dbReference>
<evidence type="ECO:0000313" key="7">
    <source>
        <dbReference type="Proteomes" id="UP000054715"/>
    </source>
</evidence>
<dbReference type="InterPro" id="IPR040409">
    <property type="entry name" value="PCS-like"/>
</dbReference>
<dbReference type="EC" id="2.3.2.15" evidence="1"/>
<dbReference type="InterPro" id="IPR038156">
    <property type="entry name" value="PCS_N_sf"/>
</dbReference>
<dbReference type="Proteomes" id="UP000054715">
    <property type="component" value="Unassembled WGS sequence"/>
</dbReference>
<reference evidence="6 7" key="1">
    <citation type="submission" date="2015-11" db="EMBL/GenBank/DDBJ databases">
        <title>Genomic analysis of 38 Legionella species identifies large and diverse effector repertoires.</title>
        <authorList>
            <person name="Burstein D."/>
            <person name="Amaro F."/>
            <person name="Zusman T."/>
            <person name="Lifshitz Z."/>
            <person name="Cohen O."/>
            <person name="Gilbert J.A."/>
            <person name="Pupko T."/>
            <person name="Shuman H.A."/>
            <person name="Segal G."/>
        </authorList>
    </citation>
    <scope>NUCLEOTIDE SEQUENCE [LARGE SCALE GENOMIC DNA]</scope>
    <source>
        <strain evidence="6 7">JA-26-G1-E2</strain>
    </source>
</reference>
<dbReference type="GO" id="GO:0046938">
    <property type="term" value="P:phytochelatin biosynthetic process"/>
    <property type="evidence" value="ECO:0007669"/>
    <property type="project" value="InterPro"/>
</dbReference>
<evidence type="ECO:0000313" key="6">
    <source>
        <dbReference type="EMBL" id="KTD09443.1"/>
    </source>
</evidence>
<keyword evidence="3" id="KW-0808">Transferase</keyword>
<dbReference type="RefSeq" id="WP_082651569.1">
    <property type="nucleotide sequence ID" value="NZ_CAAAJF010000006.1"/>
</dbReference>
<dbReference type="GO" id="GO:0010038">
    <property type="term" value="P:response to metal ion"/>
    <property type="evidence" value="ECO:0007669"/>
    <property type="project" value="InterPro"/>
</dbReference>
<evidence type="ECO:0000256" key="2">
    <source>
        <dbReference type="ARBA" id="ARBA00022539"/>
    </source>
</evidence>
<dbReference type="Gene3D" id="3.90.70.30">
    <property type="entry name" value="Phytochelatin synthase, N-terminal domain"/>
    <property type="match status" value="1"/>
</dbReference>
<organism evidence="6 7">
    <name type="scientific">Legionella jamestowniensis</name>
    <dbReference type="NCBI Taxonomy" id="455"/>
    <lineage>
        <taxon>Bacteria</taxon>
        <taxon>Pseudomonadati</taxon>
        <taxon>Pseudomonadota</taxon>
        <taxon>Gammaproteobacteria</taxon>
        <taxon>Legionellales</taxon>
        <taxon>Legionellaceae</taxon>
        <taxon>Legionella</taxon>
    </lineage>
</organism>
<name>A0A0W0UNI4_9GAMM</name>